<name>A0A9D4E5D8_DREPO</name>
<dbReference type="Proteomes" id="UP000828390">
    <property type="component" value="Unassembled WGS sequence"/>
</dbReference>
<organism evidence="2 3">
    <name type="scientific">Dreissena polymorpha</name>
    <name type="common">Zebra mussel</name>
    <name type="synonym">Mytilus polymorpha</name>
    <dbReference type="NCBI Taxonomy" id="45954"/>
    <lineage>
        <taxon>Eukaryota</taxon>
        <taxon>Metazoa</taxon>
        <taxon>Spiralia</taxon>
        <taxon>Lophotrochozoa</taxon>
        <taxon>Mollusca</taxon>
        <taxon>Bivalvia</taxon>
        <taxon>Autobranchia</taxon>
        <taxon>Heteroconchia</taxon>
        <taxon>Euheterodonta</taxon>
        <taxon>Imparidentia</taxon>
        <taxon>Neoheterodontei</taxon>
        <taxon>Myida</taxon>
        <taxon>Dreissenoidea</taxon>
        <taxon>Dreissenidae</taxon>
        <taxon>Dreissena</taxon>
    </lineage>
</organism>
<keyword evidence="1" id="KW-0238">DNA-binding</keyword>
<dbReference type="InterPro" id="IPR010998">
    <property type="entry name" value="Integrase_recombinase_N"/>
</dbReference>
<evidence type="ECO:0008006" key="4">
    <source>
        <dbReference type="Google" id="ProtNLM"/>
    </source>
</evidence>
<dbReference type="PANTHER" id="PTHR35617">
    <property type="entry name" value="PHAGE_INTEGRASE DOMAIN-CONTAINING PROTEIN"/>
    <property type="match status" value="1"/>
</dbReference>
<comment type="caution">
    <text evidence="2">The sequence shown here is derived from an EMBL/GenBank/DDBJ whole genome shotgun (WGS) entry which is preliminary data.</text>
</comment>
<dbReference type="SUPFAM" id="SSF47823">
    <property type="entry name" value="lambda integrase-like, N-terminal domain"/>
    <property type="match status" value="1"/>
</dbReference>
<protein>
    <recommendedName>
        <fullName evidence="4">Core-binding (CB) domain-containing protein</fullName>
    </recommendedName>
</protein>
<evidence type="ECO:0000313" key="3">
    <source>
        <dbReference type="Proteomes" id="UP000828390"/>
    </source>
</evidence>
<proteinExistence type="predicted"/>
<evidence type="ECO:0000256" key="1">
    <source>
        <dbReference type="ARBA" id="ARBA00023125"/>
    </source>
</evidence>
<dbReference type="AlphaFoldDB" id="A0A9D4E5D8"/>
<keyword evidence="3" id="KW-1185">Reference proteome</keyword>
<dbReference type="PANTHER" id="PTHR35617:SF3">
    <property type="entry name" value="CORE-BINDING (CB) DOMAIN-CONTAINING PROTEIN"/>
    <property type="match status" value="1"/>
</dbReference>
<reference evidence="2" key="1">
    <citation type="journal article" date="2019" name="bioRxiv">
        <title>The Genome of the Zebra Mussel, Dreissena polymorpha: A Resource for Invasive Species Research.</title>
        <authorList>
            <person name="McCartney M.A."/>
            <person name="Auch B."/>
            <person name="Kono T."/>
            <person name="Mallez S."/>
            <person name="Zhang Y."/>
            <person name="Obille A."/>
            <person name="Becker A."/>
            <person name="Abrahante J.E."/>
            <person name="Garbe J."/>
            <person name="Badalamenti J.P."/>
            <person name="Herman A."/>
            <person name="Mangelson H."/>
            <person name="Liachko I."/>
            <person name="Sullivan S."/>
            <person name="Sone E.D."/>
            <person name="Koren S."/>
            <person name="Silverstein K.A.T."/>
            <person name="Beckman K.B."/>
            <person name="Gohl D.M."/>
        </authorList>
    </citation>
    <scope>NUCLEOTIDE SEQUENCE</scope>
    <source>
        <strain evidence="2">Duluth1</strain>
        <tissue evidence="2">Whole animal</tissue>
    </source>
</reference>
<accession>A0A9D4E5D8</accession>
<evidence type="ECO:0000313" key="2">
    <source>
        <dbReference type="EMBL" id="KAH3772260.1"/>
    </source>
</evidence>
<dbReference type="EMBL" id="JAIWYP010000009">
    <property type="protein sequence ID" value="KAH3772260.1"/>
    <property type="molecule type" value="Genomic_DNA"/>
</dbReference>
<reference evidence="2" key="2">
    <citation type="submission" date="2020-11" db="EMBL/GenBank/DDBJ databases">
        <authorList>
            <person name="McCartney M.A."/>
            <person name="Auch B."/>
            <person name="Kono T."/>
            <person name="Mallez S."/>
            <person name="Becker A."/>
            <person name="Gohl D.M."/>
            <person name="Silverstein K.A.T."/>
            <person name="Koren S."/>
            <person name="Bechman K.B."/>
            <person name="Herman A."/>
            <person name="Abrahante J.E."/>
            <person name="Garbe J."/>
        </authorList>
    </citation>
    <scope>NUCLEOTIDE SEQUENCE</scope>
    <source>
        <strain evidence="2">Duluth1</strain>
        <tissue evidence="2">Whole animal</tissue>
    </source>
</reference>
<dbReference type="Gene3D" id="1.10.150.130">
    <property type="match status" value="1"/>
</dbReference>
<dbReference type="GO" id="GO:0003677">
    <property type="term" value="F:DNA binding"/>
    <property type="evidence" value="ECO:0007669"/>
    <property type="project" value="UniProtKB-KW"/>
</dbReference>
<sequence length="113" mass="12812">MDPDMFHLHVWPLSGNPCRRNAFLSGLVASARRKSTRAVYDARWKLFSNWCVRGKIDPLNPSARRIADFLIYLFDDKKLSLSSIKGYRSVLSHTLAFRKSSQVCAGPAISELI</sequence>
<gene>
    <name evidence="2" type="ORF">DPMN_173598</name>
</gene>